<keyword evidence="3 9" id="KW-0812">Transmembrane</keyword>
<evidence type="ECO:0000256" key="7">
    <source>
        <dbReference type="ARBA" id="ARBA00023128"/>
    </source>
</evidence>
<keyword evidence="6 11" id="KW-1133">Transmembrane helix</keyword>
<dbReference type="GO" id="GO:0005743">
    <property type="term" value="C:mitochondrial inner membrane"/>
    <property type="evidence" value="ECO:0007669"/>
    <property type="project" value="UniProtKB-SubCell"/>
</dbReference>
<sequence length="172" mass="19313">SDLMEFMKYSDLKPWKAMLGPFMQMPFFISLFLGIRGLANYPIESMMFGGVMWFQDLTVPDPYYILPVFTAVTMFVTMELGIETGMRTANLGPIGRNALRVVPFLSLIFTVNFSSALTLYWATSNVISLAQSVILRQPAVRKALRLPAPPPKSIETKTKKKKGFAGMKESKN</sequence>
<evidence type="ECO:0000259" key="12">
    <source>
        <dbReference type="Pfam" id="PF02096"/>
    </source>
</evidence>
<dbReference type="PANTHER" id="PTHR12428">
    <property type="entry name" value="OXA1"/>
    <property type="match status" value="1"/>
</dbReference>
<protein>
    <recommendedName>
        <fullName evidence="12">Membrane insertase YidC/Oxa/ALB C-terminal domain-containing protein</fullName>
    </recommendedName>
</protein>
<proteinExistence type="inferred from homology"/>
<gene>
    <name evidence="13" type="ORF">UJA718_LOCUS38803</name>
</gene>
<name>A0A821LCK1_9BILA</name>
<feature type="transmembrane region" description="Helical" evidence="11">
    <location>
        <begin position="102"/>
        <end position="122"/>
    </location>
</feature>
<evidence type="ECO:0000256" key="5">
    <source>
        <dbReference type="ARBA" id="ARBA00022946"/>
    </source>
</evidence>
<keyword evidence="4" id="KW-0999">Mitochondrion inner membrane</keyword>
<dbReference type="EMBL" id="CAJOBP010040238">
    <property type="protein sequence ID" value="CAF4748857.1"/>
    <property type="molecule type" value="Genomic_DNA"/>
</dbReference>
<feature type="domain" description="Membrane insertase YidC/Oxa/ALB C-terminal" evidence="12">
    <location>
        <begin position="3"/>
        <end position="136"/>
    </location>
</feature>
<comment type="subcellular location">
    <subcellularLocation>
        <location evidence="9">Membrane</location>
        <topology evidence="9">Multi-pass membrane protein</topology>
    </subcellularLocation>
    <subcellularLocation>
        <location evidence="1">Mitochondrion inner membrane</location>
        <topology evidence="1">Multi-pass membrane protein</topology>
    </subcellularLocation>
</comment>
<keyword evidence="5" id="KW-0809">Transit peptide</keyword>
<evidence type="ECO:0000256" key="4">
    <source>
        <dbReference type="ARBA" id="ARBA00022792"/>
    </source>
</evidence>
<keyword evidence="7" id="KW-0496">Mitochondrion</keyword>
<keyword evidence="14" id="KW-1185">Reference proteome</keyword>
<evidence type="ECO:0000313" key="13">
    <source>
        <dbReference type="EMBL" id="CAF4748857.1"/>
    </source>
</evidence>
<dbReference type="GO" id="GO:0032977">
    <property type="term" value="F:membrane insertase activity"/>
    <property type="evidence" value="ECO:0007669"/>
    <property type="project" value="InterPro"/>
</dbReference>
<evidence type="ECO:0000313" key="14">
    <source>
        <dbReference type="Proteomes" id="UP000663873"/>
    </source>
</evidence>
<comment type="caution">
    <text evidence="13">The sequence shown here is derived from an EMBL/GenBank/DDBJ whole genome shotgun (WGS) entry which is preliminary data.</text>
</comment>
<evidence type="ECO:0000256" key="6">
    <source>
        <dbReference type="ARBA" id="ARBA00022989"/>
    </source>
</evidence>
<feature type="transmembrane region" description="Helical" evidence="11">
    <location>
        <begin position="63"/>
        <end position="82"/>
    </location>
</feature>
<evidence type="ECO:0000256" key="1">
    <source>
        <dbReference type="ARBA" id="ARBA00004448"/>
    </source>
</evidence>
<reference evidence="13" key="1">
    <citation type="submission" date="2021-02" db="EMBL/GenBank/DDBJ databases">
        <authorList>
            <person name="Nowell W R."/>
        </authorList>
    </citation>
    <scope>NUCLEOTIDE SEQUENCE</scope>
</reference>
<evidence type="ECO:0000256" key="11">
    <source>
        <dbReference type="SAM" id="Phobius"/>
    </source>
</evidence>
<feature type="non-terminal residue" evidence="13">
    <location>
        <position position="1"/>
    </location>
</feature>
<dbReference type="InterPro" id="IPR001708">
    <property type="entry name" value="YidC/ALB3/OXA1/COX18"/>
</dbReference>
<comment type="similarity">
    <text evidence="2 9">Belongs to the OXA1/ALB3/YidC family.</text>
</comment>
<dbReference type="PANTHER" id="PTHR12428:SF66">
    <property type="entry name" value="MITOCHONDRIAL INNER MEMBRANE PROTEIN OXA1L"/>
    <property type="match status" value="1"/>
</dbReference>
<evidence type="ECO:0000256" key="10">
    <source>
        <dbReference type="SAM" id="MobiDB-lite"/>
    </source>
</evidence>
<keyword evidence="8 11" id="KW-0472">Membrane</keyword>
<organism evidence="13 14">
    <name type="scientific">Rotaria socialis</name>
    <dbReference type="NCBI Taxonomy" id="392032"/>
    <lineage>
        <taxon>Eukaryota</taxon>
        <taxon>Metazoa</taxon>
        <taxon>Spiralia</taxon>
        <taxon>Gnathifera</taxon>
        <taxon>Rotifera</taxon>
        <taxon>Eurotatoria</taxon>
        <taxon>Bdelloidea</taxon>
        <taxon>Philodinida</taxon>
        <taxon>Philodinidae</taxon>
        <taxon>Rotaria</taxon>
    </lineage>
</organism>
<dbReference type="Pfam" id="PF02096">
    <property type="entry name" value="60KD_IMP"/>
    <property type="match status" value="1"/>
</dbReference>
<dbReference type="CDD" id="cd20069">
    <property type="entry name" value="5TM_Oxa1-like"/>
    <property type="match status" value="1"/>
</dbReference>
<dbReference type="InterPro" id="IPR028055">
    <property type="entry name" value="YidC/Oxa/ALB_C"/>
</dbReference>
<evidence type="ECO:0000256" key="9">
    <source>
        <dbReference type="RuleBase" id="RU003945"/>
    </source>
</evidence>
<dbReference type="AlphaFoldDB" id="A0A821LCK1"/>
<evidence type="ECO:0000256" key="2">
    <source>
        <dbReference type="ARBA" id="ARBA00009877"/>
    </source>
</evidence>
<accession>A0A821LCK1</accession>
<feature type="region of interest" description="Disordered" evidence="10">
    <location>
        <begin position="147"/>
        <end position="172"/>
    </location>
</feature>
<dbReference type="Proteomes" id="UP000663873">
    <property type="component" value="Unassembled WGS sequence"/>
</dbReference>
<evidence type="ECO:0000256" key="3">
    <source>
        <dbReference type="ARBA" id="ARBA00022692"/>
    </source>
</evidence>
<dbReference type="GO" id="GO:0032979">
    <property type="term" value="P:protein insertion into mitochondrial inner membrane from matrix"/>
    <property type="evidence" value="ECO:0007669"/>
    <property type="project" value="TreeGrafter"/>
</dbReference>
<evidence type="ECO:0000256" key="8">
    <source>
        <dbReference type="ARBA" id="ARBA00023136"/>
    </source>
</evidence>